<dbReference type="InterPro" id="IPR036388">
    <property type="entry name" value="WH-like_DNA-bd_sf"/>
</dbReference>
<dbReference type="EMBL" id="JAMOIM010000009">
    <property type="protein sequence ID" value="MCW6509261.1"/>
    <property type="molecule type" value="Genomic_DNA"/>
</dbReference>
<dbReference type="GO" id="GO:0045893">
    <property type="term" value="P:positive regulation of DNA-templated transcription"/>
    <property type="evidence" value="ECO:0007669"/>
    <property type="project" value="InterPro"/>
</dbReference>
<dbReference type="Pfam" id="PF01614">
    <property type="entry name" value="IclR_C"/>
    <property type="match status" value="1"/>
</dbReference>
<dbReference type="PANTHER" id="PTHR30136:SF34">
    <property type="entry name" value="TRANSCRIPTIONAL REGULATOR"/>
    <property type="match status" value="1"/>
</dbReference>
<dbReference type="InterPro" id="IPR012794">
    <property type="entry name" value="PcaR_PcaU"/>
</dbReference>
<dbReference type="InterPro" id="IPR005471">
    <property type="entry name" value="Tscrpt_reg_IclR_N"/>
</dbReference>
<evidence type="ECO:0000259" key="4">
    <source>
        <dbReference type="PROSITE" id="PS51077"/>
    </source>
</evidence>
<dbReference type="PROSITE" id="PS51078">
    <property type="entry name" value="ICLR_ED"/>
    <property type="match status" value="1"/>
</dbReference>
<dbReference type="InterPro" id="IPR036390">
    <property type="entry name" value="WH_DNA-bd_sf"/>
</dbReference>
<accession>A0AA41YVD5</accession>
<dbReference type="SUPFAM" id="SSF55781">
    <property type="entry name" value="GAF domain-like"/>
    <property type="match status" value="1"/>
</dbReference>
<dbReference type="Proteomes" id="UP001165667">
    <property type="component" value="Unassembled WGS sequence"/>
</dbReference>
<evidence type="ECO:0000259" key="5">
    <source>
        <dbReference type="PROSITE" id="PS51078"/>
    </source>
</evidence>
<dbReference type="SUPFAM" id="SSF46785">
    <property type="entry name" value="Winged helix' DNA-binding domain"/>
    <property type="match status" value="1"/>
</dbReference>
<name>A0AA41YVD5_9HYPH</name>
<evidence type="ECO:0000256" key="1">
    <source>
        <dbReference type="ARBA" id="ARBA00023015"/>
    </source>
</evidence>
<protein>
    <submittedName>
        <fullName evidence="6">Helix-turn-helix domain-containing protein</fullName>
    </submittedName>
</protein>
<dbReference type="RefSeq" id="WP_282585634.1">
    <property type="nucleotide sequence ID" value="NZ_JAMOIM010000009.1"/>
</dbReference>
<reference evidence="6" key="1">
    <citation type="submission" date="2022-05" db="EMBL/GenBank/DDBJ databases">
        <authorList>
            <person name="Pankratov T."/>
        </authorList>
    </citation>
    <scope>NUCLEOTIDE SEQUENCE</scope>
    <source>
        <strain evidence="6">BP6-180914</strain>
    </source>
</reference>
<dbReference type="InterPro" id="IPR050707">
    <property type="entry name" value="HTH_MetabolicPath_Reg"/>
</dbReference>
<dbReference type="GO" id="GO:0003700">
    <property type="term" value="F:DNA-binding transcription factor activity"/>
    <property type="evidence" value="ECO:0007669"/>
    <property type="project" value="TreeGrafter"/>
</dbReference>
<gene>
    <name evidence="6" type="ORF">M8523_14650</name>
</gene>
<keyword evidence="2" id="KW-0238">DNA-binding</keyword>
<keyword evidence="1" id="KW-0805">Transcription regulation</keyword>
<dbReference type="PROSITE" id="PS51077">
    <property type="entry name" value="HTH_ICLR"/>
    <property type="match status" value="1"/>
</dbReference>
<evidence type="ECO:0000313" key="7">
    <source>
        <dbReference type="Proteomes" id="UP001165667"/>
    </source>
</evidence>
<dbReference type="GO" id="GO:0003677">
    <property type="term" value="F:DNA binding"/>
    <property type="evidence" value="ECO:0007669"/>
    <property type="project" value="UniProtKB-KW"/>
</dbReference>
<organism evidence="6 7">
    <name type="scientific">Lichenifustis flavocetrariae</name>
    <dbReference type="NCBI Taxonomy" id="2949735"/>
    <lineage>
        <taxon>Bacteria</taxon>
        <taxon>Pseudomonadati</taxon>
        <taxon>Pseudomonadota</taxon>
        <taxon>Alphaproteobacteria</taxon>
        <taxon>Hyphomicrobiales</taxon>
        <taxon>Lichenihabitantaceae</taxon>
        <taxon>Lichenifustis</taxon>
    </lineage>
</organism>
<evidence type="ECO:0000256" key="2">
    <source>
        <dbReference type="ARBA" id="ARBA00023125"/>
    </source>
</evidence>
<dbReference type="InterPro" id="IPR029016">
    <property type="entry name" value="GAF-like_dom_sf"/>
</dbReference>
<feature type="domain" description="IclR-ED" evidence="5">
    <location>
        <begin position="71"/>
        <end position="254"/>
    </location>
</feature>
<proteinExistence type="predicted"/>
<dbReference type="Pfam" id="PF09339">
    <property type="entry name" value="HTH_IclR"/>
    <property type="match status" value="1"/>
</dbReference>
<dbReference type="NCBIfam" id="TIGR02431">
    <property type="entry name" value="pcaR_pcaU"/>
    <property type="match status" value="1"/>
</dbReference>
<keyword evidence="7" id="KW-1185">Reference proteome</keyword>
<evidence type="ECO:0000256" key="3">
    <source>
        <dbReference type="ARBA" id="ARBA00023163"/>
    </source>
</evidence>
<sequence length="254" mass="27468">MPAKSDGDLMGGFGKGLAVLEAFGRERERLTIAEVSRLTGLDRATARRCLLTLERLGYATHDGKSFALTVRVLSLGHAYLSTTPLPDQLQPFLDRLAVEIQESCSSSVLDDTEIVYLARAAQRRVMSIGLGVGSRLPAYCASMGRVLLAALTDQQVMAVLERTAIRPLTPKTLTDIDALIAEIARVRVQGYAIIDEELEMGLRSLAVPIRNGAGRVVAALNTGVQTSRVSVDRLQAEMLPALLDVQRRLATVIS</sequence>
<dbReference type="Gene3D" id="1.10.10.10">
    <property type="entry name" value="Winged helix-like DNA-binding domain superfamily/Winged helix DNA-binding domain"/>
    <property type="match status" value="1"/>
</dbReference>
<feature type="domain" description="HTH iclR-type" evidence="4">
    <location>
        <begin position="10"/>
        <end position="70"/>
    </location>
</feature>
<keyword evidence="3" id="KW-0804">Transcription</keyword>
<dbReference type="PANTHER" id="PTHR30136">
    <property type="entry name" value="HELIX-TURN-HELIX TRANSCRIPTIONAL REGULATOR, ICLR FAMILY"/>
    <property type="match status" value="1"/>
</dbReference>
<dbReference type="Gene3D" id="3.30.450.40">
    <property type="match status" value="1"/>
</dbReference>
<comment type="caution">
    <text evidence="6">The sequence shown here is derived from an EMBL/GenBank/DDBJ whole genome shotgun (WGS) entry which is preliminary data.</text>
</comment>
<evidence type="ECO:0000313" key="6">
    <source>
        <dbReference type="EMBL" id="MCW6509261.1"/>
    </source>
</evidence>
<dbReference type="AlphaFoldDB" id="A0AA41YVD5"/>
<dbReference type="GO" id="GO:0046278">
    <property type="term" value="P:3,4-dihydroxybenzoate metabolic process"/>
    <property type="evidence" value="ECO:0007669"/>
    <property type="project" value="InterPro"/>
</dbReference>
<dbReference type="InterPro" id="IPR014757">
    <property type="entry name" value="Tscrpt_reg_IclR_C"/>
</dbReference>
<dbReference type="GO" id="GO:0045892">
    <property type="term" value="P:negative regulation of DNA-templated transcription"/>
    <property type="evidence" value="ECO:0007669"/>
    <property type="project" value="TreeGrafter"/>
</dbReference>
<dbReference type="SMART" id="SM00346">
    <property type="entry name" value="HTH_ICLR"/>
    <property type="match status" value="1"/>
</dbReference>